<keyword evidence="6 8" id="KW-1133">Transmembrane helix</keyword>
<dbReference type="GO" id="GO:0055085">
    <property type="term" value="P:transmembrane transport"/>
    <property type="evidence" value="ECO:0007669"/>
    <property type="project" value="InterPro"/>
</dbReference>
<feature type="transmembrane region" description="Helical" evidence="8">
    <location>
        <begin position="105"/>
        <end position="129"/>
    </location>
</feature>
<dbReference type="EMBL" id="LT907978">
    <property type="protein sequence ID" value="SOB72065.1"/>
    <property type="molecule type" value="Genomic_DNA"/>
</dbReference>
<evidence type="ECO:0000259" key="9">
    <source>
        <dbReference type="PROSITE" id="PS50928"/>
    </source>
</evidence>
<dbReference type="InterPro" id="IPR000515">
    <property type="entry name" value="MetI-like"/>
</dbReference>
<dbReference type="Proteomes" id="UP000217549">
    <property type="component" value="Chromosome I"/>
</dbReference>
<evidence type="ECO:0000256" key="3">
    <source>
        <dbReference type="ARBA" id="ARBA00022448"/>
    </source>
</evidence>
<keyword evidence="5 8" id="KW-0812">Transmembrane</keyword>
<evidence type="ECO:0000256" key="4">
    <source>
        <dbReference type="ARBA" id="ARBA00022475"/>
    </source>
</evidence>
<dbReference type="PANTHER" id="PTHR43848:SF2">
    <property type="entry name" value="PUTRESCINE TRANSPORT SYSTEM PERMEASE PROTEIN POTI"/>
    <property type="match status" value="1"/>
</dbReference>
<comment type="subcellular location">
    <subcellularLocation>
        <location evidence="1 8">Cell membrane</location>
        <topology evidence="1 8">Multi-pass membrane protein</topology>
    </subcellularLocation>
</comment>
<keyword evidence="7 8" id="KW-0472">Membrane</keyword>
<dbReference type="CDD" id="cd06261">
    <property type="entry name" value="TM_PBP2"/>
    <property type="match status" value="1"/>
</dbReference>
<feature type="transmembrane region" description="Helical" evidence="8">
    <location>
        <begin position="237"/>
        <end position="255"/>
    </location>
</feature>
<feature type="domain" description="ABC transmembrane type-1" evidence="9">
    <location>
        <begin position="67"/>
        <end position="256"/>
    </location>
</feature>
<dbReference type="Pfam" id="PF00528">
    <property type="entry name" value="BPD_transp_1"/>
    <property type="match status" value="1"/>
</dbReference>
<comment type="similarity">
    <text evidence="2">Belongs to the binding-protein-dependent transport system permease family. CysTW subfamily.</text>
</comment>
<keyword evidence="3 8" id="KW-0813">Transport</keyword>
<evidence type="ECO:0000313" key="10">
    <source>
        <dbReference type="EMBL" id="SOB72065.1"/>
    </source>
</evidence>
<evidence type="ECO:0000313" key="11">
    <source>
        <dbReference type="Proteomes" id="UP000217549"/>
    </source>
</evidence>
<dbReference type="PROSITE" id="PS50928">
    <property type="entry name" value="ABC_TM1"/>
    <property type="match status" value="1"/>
</dbReference>
<dbReference type="PANTHER" id="PTHR43848">
    <property type="entry name" value="PUTRESCINE TRANSPORT SYSTEM PERMEASE PROTEIN POTI"/>
    <property type="match status" value="1"/>
</dbReference>
<feature type="transmembrane region" description="Helical" evidence="8">
    <location>
        <begin position="12"/>
        <end position="37"/>
    </location>
</feature>
<proteinExistence type="inferred from homology"/>
<evidence type="ECO:0000256" key="5">
    <source>
        <dbReference type="ARBA" id="ARBA00022692"/>
    </source>
</evidence>
<feature type="transmembrane region" description="Helical" evidence="8">
    <location>
        <begin position="135"/>
        <end position="158"/>
    </location>
</feature>
<dbReference type="InterPro" id="IPR035906">
    <property type="entry name" value="MetI-like_sf"/>
</dbReference>
<dbReference type="RefSeq" id="WP_096239925.1">
    <property type="nucleotide sequence ID" value="NZ_LT907978.1"/>
</dbReference>
<evidence type="ECO:0000256" key="2">
    <source>
        <dbReference type="ARBA" id="ARBA00007069"/>
    </source>
</evidence>
<gene>
    <name evidence="10" type="ORF">EHLA_1346</name>
</gene>
<dbReference type="GO" id="GO:0005886">
    <property type="term" value="C:plasma membrane"/>
    <property type="evidence" value="ECO:0007669"/>
    <property type="project" value="UniProtKB-SubCell"/>
</dbReference>
<evidence type="ECO:0000256" key="8">
    <source>
        <dbReference type="RuleBase" id="RU363032"/>
    </source>
</evidence>
<keyword evidence="11" id="KW-1185">Reference proteome</keyword>
<name>A0A285PVL9_9FIRM</name>
<accession>A0A285PVL9</accession>
<evidence type="ECO:0000256" key="7">
    <source>
        <dbReference type="ARBA" id="ARBA00023136"/>
    </source>
</evidence>
<evidence type="ECO:0000256" key="1">
    <source>
        <dbReference type="ARBA" id="ARBA00004651"/>
    </source>
</evidence>
<feature type="transmembrane region" description="Helical" evidence="8">
    <location>
        <begin position="67"/>
        <end position="93"/>
    </location>
</feature>
<sequence>MKRDKKKKRMNTFQNICIALVFIFLYIPIFVVILFSFNTSKMNIVFEGFTFQWYGSFFQNRTLMESFYNSLIIAAASTVISTIIGTIGAVGLGKYEFKGKKLVDMLLYVPIVIPEIVLGVAMLSIYTLLQVPLGLTTMTIAHITFCIPFVVISVRARLSGFDGNLEEAAMDLGANRFKTFMKITLPLIMPGVISGATLALSLSLDDVIISFFCSGPGSTTLPLKILEMVKHGVSPEVNALSTIITFIIIFIISMNTQSQIKKMKKAA</sequence>
<dbReference type="InterPro" id="IPR051789">
    <property type="entry name" value="Bact_Polyamine_Transport"/>
</dbReference>
<dbReference type="SUPFAM" id="SSF161098">
    <property type="entry name" value="MetI-like"/>
    <property type="match status" value="1"/>
</dbReference>
<evidence type="ECO:0000256" key="6">
    <source>
        <dbReference type="ARBA" id="ARBA00022989"/>
    </source>
</evidence>
<keyword evidence="4" id="KW-1003">Cell membrane</keyword>
<feature type="transmembrane region" description="Helical" evidence="8">
    <location>
        <begin position="179"/>
        <end position="202"/>
    </location>
</feature>
<dbReference type="Gene3D" id="1.10.3720.10">
    <property type="entry name" value="MetI-like"/>
    <property type="match status" value="1"/>
</dbReference>
<protein>
    <submittedName>
        <fullName evidence="10">Binding-protein-dependent transport system inner membrane component</fullName>
    </submittedName>
</protein>
<organism evidence="10 11">
    <name type="scientific">Anaerobutyricum hallii</name>
    <dbReference type="NCBI Taxonomy" id="39488"/>
    <lineage>
        <taxon>Bacteria</taxon>
        <taxon>Bacillati</taxon>
        <taxon>Bacillota</taxon>
        <taxon>Clostridia</taxon>
        <taxon>Lachnospirales</taxon>
        <taxon>Lachnospiraceae</taxon>
        <taxon>Anaerobutyricum</taxon>
    </lineage>
</organism>
<dbReference type="AlphaFoldDB" id="A0A285PVL9"/>
<reference evidence="11" key="1">
    <citation type="submission" date="2017-09" db="EMBL/GenBank/DDBJ databases">
        <authorList>
            <person name="Shetty A S."/>
        </authorList>
    </citation>
    <scope>NUCLEOTIDE SEQUENCE [LARGE SCALE GENOMIC DNA]</scope>
</reference>
<dbReference type="KEGG" id="ehl:EHLA_1346"/>